<dbReference type="EMBL" id="JAIWOZ010000002">
    <property type="protein sequence ID" value="KAH6609368.1"/>
    <property type="molecule type" value="Genomic_DNA"/>
</dbReference>
<reference evidence="2" key="1">
    <citation type="submission" date="2021-08" db="EMBL/GenBank/DDBJ databases">
        <title>Chromosome-Level Trichoderma cornu-damae using Hi-C Data.</title>
        <authorList>
            <person name="Kim C.S."/>
        </authorList>
    </citation>
    <scope>NUCLEOTIDE SEQUENCE</scope>
    <source>
        <strain evidence="2">KA19-0412C</strain>
    </source>
</reference>
<dbReference type="OrthoDB" id="4749307at2759"/>
<gene>
    <name evidence="2" type="ORF">Trco_002714</name>
</gene>
<organism evidence="2 3">
    <name type="scientific">Trichoderma cornu-damae</name>
    <dbReference type="NCBI Taxonomy" id="654480"/>
    <lineage>
        <taxon>Eukaryota</taxon>
        <taxon>Fungi</taxon>
        <taxon>Dikarya</taxon>
        <taxon>Ascomycota</taxon>
        <taxon>Pezizomycotina</taxon>
        <taxon>Sordariomycetes</taxon>
        <taxon>Hypocreomycetidae</taxon>
        <taxon>Hypocreales</taxon>
        <taxon>Hypocreaceae</taxon>
        <taxon>Trichoderma</taxon>
    </lineage>
</organism>
<keyword evidence="1" id="KW-0472">Membrane</keyword>
<accession>A0A9P8TY98</accession>
<comment type="caution">
    <text evidence="2">The sequence shown here is derived from an EMBL/GenBank/DDBJ whole genome shotgun (WGS) entry which is preliminary data.</text>
</comment>
<proteinExistence type="predicted"/>
<evidence type="ECO:0000256" key="1">
    <source>
        <dbReference type="SAM" id="Phobius"/>
    </source>
</evidence>
<protein>
    <submittedName>
        <fullName evidence="2">Uncharacterized protein</fullName>
    </submittedName>
</protein>
<sequence>MPRQPKAVQPSQRRLPFSELQTDIPDQGYEEGFSLLYSEINQFLKDGIGKKAASPKRSLWTQKHSKEFLSFASMVARPGADEEWEKLLRSRPYRCALLSGVIMMVLDRHVFSDLLFGAGPEHAEVLRMEDSSMVNIEGFRRTGLRADTNRVYLEATGGVPPLFWRRVDRITAQVLALLSPLYAALGEERPSPSAYQALHDIVALAGWLNVAIRLSPKITVLEWVRPGEAYRHSHLCIGEEKTTAPARRRKTKDARSRTRVMISAAPRITRYARGGKGLFSGTATYAVMQPHVVTYTGHYADWEDNRVTPLRNHVRRRLLLFPVRVLSLLLSLVRLAAMLCLAAFFGLVVFGAWASIPGAHRDFGGYGFRYSSSWMVRMAVLPIRMSFRCAMWWFGLILRHGEVRTALSFVSIGRS</sequence>
<dbReference type="Proteomes" id="UP000827724">
    <property type="component" value="Unassembled WGS sequence"/>
</dbReference>
<evidence type="ECO:0000313" key="3">
    <source>
        <dbReference type="Proteomes" id="UP000827724"/>
    </source>
</evidence>
<name>A0A9P8TY98_9HYPO</name>
<evidence type="ECO:0000313" key="2">
    <source>
        <dbReference type="EMBL" id="KAH6609368.1"/>
    </source>
</evidence>
<keyword evidence="3" id="KW-1185">Reference proteome</keyword>
<keyword evidence="1" id="KW-1133">Transmembrane helix</keyword>
<feature type="transmembrane region" description="Helical" evidence="1">
    <location>
        <begin position="374"/>
        <end position="398"/>
    </location>
</feature>
<dbReference type="AlphaFoldDB" id="A0A9P8TY98"/>
<feature type="transmembrane region" description="Helical" evidence="1">
    <location>
        <begin position="325"/>
        <end position="354"/>
    </location>
</feature>
<keyword evidence="1" id="KW-0812">Transmembrane</keyword>